<protein>
    <submittedName>
        <fullName evidence="1">Uncharacterized protein</fullName>
    </submittedName>
</protein>
<reference evidence="1 2" key="2">
    <citation type="journal article" date="2010" name="Stand. Genomic Sci.">
        <title>Complete genome sequence of Gordonia bronchialis type strain (3410).</title>
        <authorList>
            <person name="Ivanova N."/>
            <person name="Sikorski J."/>
            <person name="Jando M."/>
            <person name="Lapidus A."/>
            <person name="Nolan M."/>
            <person name="Lucas S."/>
            <person name="Del Rio T.G."/>
            <person name="Tice H."/>
            <person name="Copeland A."/>
            <person name="Cheng J.F."/>
            <person name="Chen F."/>
            <person name="Bruce D."/>
            <person name="Goodwin L."/>
            <person name="Pitluck S."/>
            <person name="Mavromatis K."/>
            <person name="Ovchinnikova G."/>
            <person name="Pati A."/>
            <person name="Chen A."/>
            <person name="Palaniappan K."/>
            <person name="Land M."/>
            <person name="Hauser L."/>
            <person name="Chang Y.J."/>
            <person name="Jeffries C.D."/>
            <person name="Chain P."/>
            <person name="Saunders E."/>
            <person name="Han C."/>
            <person name="Detter J.C."/>
            <person name="Brettin T."/>
            <person name="Rohde M."/>
            <person name="Goker M."/>
            <person name="Bristow J."/>
            <person name="Eisen J.A."/>
            <person name="Markowitz V."/>
            <person name="Hugenholtz P."/>
            <person name="Klenk H.P."/>
            <person name="Kyrpides N.C."/>
        </authorList>
    </citation>
    <scope>NUCLEOTIDE SEQUENCE [LARGE SCALE GENOMIC DNA]</scope>
    <source>
        <strain evidence="2">ATCC 25592 / DSM 43247 / BCRC 13721 / JCM 3198 / KCTC 3076 / NBRC 16047 / NCTC 10667</strain>
    </source>
</reference>
<dbReference type="OrthoDB" id="23776at2053"/>
<keyword evidence="2" id="KW-1185">Reference proteome</keyword>
<dbReference type="eggNOG" id="ENOG5031VX4">
    <property type="taxonomic scope" value="Bacteria"/>
</dbReference>
<proteinExistence type="predicted"/>
<reference evidence="2" key="1">
    <citation type="submission" date="2009-10" db="EMBL/GenBank/DDBJ databases">
        <title>The complete chromosome of Gordonia bronchialis DSM 43247.</title>
        <authorList>
            <consortium name="US DOE Joint Genome Institute (JGI-PGF)"/>
            <person name="Lucas S."/>
            <person name="Copeland A."/>
            <person name="Lapidus A."/>
            <person name="Glavina del Rio T."/>
            <person name="Dalin E."/>
            <person name="Tice H."/>
            <person name="Bruce D."/>
            <person name="Goodwin L."/>
            <person name="Pitluck S."/>
            <person name="Kyrpides N."/>
            <person name="Mavromatis K."/>
            <person name="Ivanova N."/>
            <person name="Ovchinnikova G."/>
            <person name="Saunders E."/>
            <person name="Brettin T."/>
            <person name="Detter J.C."/>
            <person name="Han C."/>
            <person name="Larimer F."/>
            <person name="Land M."/>
            <person name="Hauser L."/>
            <person name="Markowitz V."/>
            <person name="Cheng J.-F."/>
            <person name="Hugenholtz P."/>
            <person name="Woyke T."/>
            <person name="Wu D."/>
            <person name="Jando M."/>
            <person name="Schneider S."/>
            <person name="Goeker M."/>
            <person name="Klenk H.-P."/>
            <person name="Eisen J.A."/>
        </authorList>
    </citation>
    <scope>NUCLEOTIDE SEQUENCE [LARGE SCALE GENOMIC DNA]</scope>
    <source>
        <strain evidence="2">ATCC 25592 / DSM 43247 / BCRC 13721 / JCM 3198 / KCTC 3076 / NBRC 16047 / NCTC 10667</strain>
    </source>
</reference>
<gene>
    <name evidence="1" type="ordered locus">Gbro_3654</name>
</gene>
<dbReference type="Proteomes" id="UP000001219">
    <property type="component" value="Chromosome"/>
</dbReference>
<evidence type="ECO:0000313" key="1">
    <source>
        <dbReference type="EMBL" id="ACY22842.1"/>
    </source>
</evidence>
<dbReference type="HOGENOM" id="CLU_2206299_0_0_11"/>
<evidence type="ECO:0000313" key="2">
    <source>
        <dbReference type="Proteomes" id="UP000001219"/>
    </source>
</evidence>
<dbReference type="AlphaFoldDB" id="D0L2D9"/>
<name>D0L2D9_GORB4</name>
<accession>D0L2D9</accession>
<dbReference type="STRING" id="526226.Gbro_3654"/>
<organism evidence="1 2">
    <name type="scientific">Gordonia bronchialis (strain ATCC 25592 / DSM 43247 / BCRC 13721 / JCM 3198 / KCTC 3076 / NBRC 16047 / NCTC 10667)</name>
    <name type="common">Rhodococcus bronchialis</name>
    <dbReference type="NCBI Taxonomy" id="526226"/>
    <lineage>
        <taxon>Bacteria</taxon>
        <taxon>Bacillati</taxon>
        <taxon>Actinomycetota</taxon>
        <taxon>Actinomycetes</taxon>
        <taxon>Mycobacteriales</taxon>
        <taxon>Gordoniaceae</taxon>
        <taxon>Gordonia</taxon>
    </lineage>
</organism>
<dbReference type="KEGG" id="gbr:Gbro_3654"/>
<dbReference type="EMBL" id="CP001802">
    <property type="protein sequence ID" value="ACY22842.1"/>
    <property type="molecule type" value="Genomic_DNA"/>
</dbReference>
<sequence>MGDAVGDLTVEPTAVGTAATTISRCASRLSGAEFTSTFTVLTGAFIGATQTMSDVAGSGDNSIRTAMVNASGTVSAFSELVAGFKNTTVEQDAQAAKTIRSAIGYPR</sequence>